<evidence type="ECO:0000313" key="2">
    <source>
        <dbReference type="EMBL" id="RNE95544.1"/>
    </source>
</evidence>
<sequence>SGVAQATRQLQPAVIARGGGSVLYDGGTGCHRPRPSAHITARCRSVRVASISPCLCMYLPWGCGGGGWPAEAKERRCVFSLVLLFPSRAGVVCFLRVRAGVPVGAALPSRRPASPPGSPAAAKRPGASPGFLLRDANRPPRIGTAGATRGPVIIFSRFPPPPTGRFCFVLCPPRGPWVAGAPLFRRRALRPRAPRGVAFPLARGRLCARGAGACFLPSPLRPAPGDSRRLGAHRQAARPPDRGDTPRPSAAGRGRGAPPLIAHPPPPPPRRDNAAAAMGAAKKSGETARASAKAAAPEAGSLRSCAAFSTVGRASRRVRQEVPRCSWDGRIGRL</sequence>
<gene>
    <name evidence="2" type="ORF">Tco025E_10045</name>
</gene>
<dbReference type="GeneID" id="40323656"/>
<keyword evidence="3" id="KW-1185">Reference proteome</keyword>
<accession>A0A422MQS1</accession>
<evidence type="ECO:0000313" key="3">
    <source>
        <dbReference type="Proteomes" id="UP000284403"/>
    </source>
</evidence>
<comment type="caution">
    <text evidence="2">The sequence shown here is derived from an EMBL/GenBank/DDBJ whole genome shotgun (WGS) entry which is preliminary data.</text>
</comment>
<name>A0A422MQS1_9TRYP</name>
<evidence type="ECO:0000256" key="1">
    <source>
        <dbReference type="SAM" id="MobiDB-lite"/>
    </source>
</evidence>
<proteinExistence type="predicted"/>
<dbReference type="EMBL" id="MKKU01001414">
    <property type="protein sequence ID" value="RNE95544.1"/>
    <property type="molecule type" value="Genomic_DNA"/>
</dbReference>
<protein>
    <submittedName>
        <fullName evidence="2">Uncharacterized protein</fullName>
    </submittedName>
</protein>
<feature type="region of interest" description="Disordered" evidence="1">
    <location>
        <begin position="218"/>
        <end position="301"/>
    </location>
</feature>
<feature type="compositionally biased region" description="Low complexity" evidence="1">
    <location>
        <begin position="119"/>
        <end position="130"/>
    </location>
</feature>
<feature type="non-terminal residue" evidence="2">
    <location>
        <position position="1"/>
    </location>
</feature>
<dbReference type="RefSeq" id="XP_029223091.1">
    <property type="nucleotide sequence ID" value="XM_029376836.1"/>
</dbReference>
<reference evidence="2 3" key="1">
    <citation type="journal article" date="2018" name="BMC Genomics">
        <title>Genomic comparison of Trypanosoma conorhini and Trypanosoma rangeli to Trypanosoma cruzi strains of high and low virulence.</title>
        <authorList>
            <person name="Bradwell K.R."/>
            <person name="Koparde V.N."/>
            <person name="Matveyev A.V."/>
            <person name="Serrano M.G."/>
            <person name="Alves J.M."/>
            <person name="Parikh H."/>
            <person name="Huang B."/>
            <person name="Lee V."/>
            <person name="Espinosa-Alvarez O."/>
            <person name="Ortiz P.A."/>
            <person name="Costa-Martins A.G."/>
            <person name="Teixeira M.M."/>
            <person name="Buck G.A."/>
        </authorList>
    </citation>
    <scope>NUCLEOTIDE SEQUENCE [LARGE SCALE GENOMIC DNA]</scope>
    <source>
        <strain evidence="2 3">025E</strain>
    </source>
</reference>
<dbReference type="Proteomes" id="UP000284403">
    <property type="component" value="Unassembled WGS sequence"/>
</dbReference>
<dbReference type="AlphaFoldDB" id="A0A422MQS1"/>
<organism evidence="2 3">
    <name type="scientific">Trypanosoma conorhini</name>
    <dbReference type="NCBI Taxonomy" id="83891"/>
    <lineage>
        <taxon>Eukaryota</taxon>
        <taxon>Discoba</taxon>
        <taxon>Euglenozoa</taxon>
        <taxon>Kinetoplastea</taxon>
        <taxon>Metakinetoplastina</taxon>
        <taxon>Trypanosomatida</taxon>
        <taxon>Trypanosomatidae</taxon>
        <taxon>Trypanosoma</taxon>
    </lineage>
</organism>
<feature type="region of interest" description="Disordered" evidence="1">
    <location>
        <begin position="106"/>
        <end position="145"/>
    </location>
</feature>
<feature type="compositionally biased region" description="Low complexity" evidence="1">
    <location>
        <begin position="288"/>
        <end position="299"/>
    </location>
</feature>